<dbReference type="PROSITE" id="PS01124">
    <property type="entry name" value="HTH_ARAC_FAMILY_2"/>
    <property type="match status" value="1"/>
</dbReference>
<dbReference type="RefSeq" id="WP_169816987.1">
    <property type="nucleotide sequence ID" value="NZ_CP016545.1"/>
</dbReference>
<feature type="compositionally biased region" description="Polar residues" evidence="1">
    <location>
        <begin position="1"/>
        <end position="15"/>
    </location>
</feature>
<feature type="region of interest" description="Disordered" evidence="1">
    <location>
        <begin position="1"/>
        <end position="22"/>
    </location>
</feature>
<feature type="domain" description="HTH araC/xylS-type" evidence="2">
    <location>
        <begin position="183"/>
        <end position="282"/>
    </location>
</feature>
<evidence type="ECO:0000259" key="2">
    <source>
        <dbReference type="PROSITE" id="PS01124"/>
    </source>
</evidence>
<dbReference type="InterPro" id="IPR018060">
    <property type="entry name" value="HTH_AraC"/>
</dbReference>
<dbReference type="STRING" id="645517.A6F65_00300"/>
<organism evidence="3 4">
    <name type="scientific">Paraurantiacibacter namhicola</name>
    <dbReference type="NCBI Taxonomy" id="645517"/>
    <lineage>
        <taxon>Bacteria</taxon>
        <taxon>Pseudomonadati</taxon>
        <taxon>Pseudomonadota</taxon>
        <taxon>Alphaproteobacteria</taxon>
        <taxon>Sphingomonadales</taxon>
        <taxon>Erythrobacteraceae</taxon>
        <taxon>Paraurantiacibacter</taxon>
    </lineage>
</organism>
<accession>A0A1C7D583</accession>
<proteinExistence type="predicted"/>
<evidence type="ECO:0000313" key="4">
    <source>
        <dbReference type="Proteomes" id="UP000092698"/>
    </source>
</evidence>
<keyword evidence="4" id="KW-1185">Reference proteome</keyword>
<name>A0A1C7D583_9SPHN</name>
<evidence type="ECO:0000313" key="3">
    <source>
        <dbReference type="EMBL" id="ANU06627.1"/>
    </source>
</evidence>
<dbReference type="EMBL" id="CP016545">
    <property type="protein sequence ID" value="ANU06627.1"/>
    <property type="molecule type" value="Genomic_DNA"/>
</dbReference>
<dbReference type="Pfam" id="PF12833">
    <property type="entry name" value="HTH_18"/>
    <property type="match status" value="1"/>
</dbReference>
<reference evidence="3 4" key="1">
    <citation type="submission" date="2016-07" db="EMBL/GenBank/DDBJ databases">
        <title>Complete genome sequence of Altererythrobacter namhicola JCM 16345T, containing esterase-encoding genes.</title>
        <authorList>
            <person name="Cheng H."/>
            <person name="Wu Y.-H."/>
            <person name="Jian S.-L."/>
            <person name="Huo Y.-Y."/>
            <person name="Wang C.-S."/>
            <person name="Xu X.-W."/>
        </authorList>
    </citation>
    <scope>NUCLEOTIDE SEQUENCE [LARGE SCALE GENOMIC DNA]</scope>
    <source>
        <strain evidence="3 4">JCM 16345</strain>
    </source>
</reference>
<dbReference type="AlphaFoldDB" id="A0A1C7D583"/>
<evidence type="ECO:0000256" key="1">
    <source>
        <dbReference type="SAM" id="MobiDB-lite"/>
    </source>
</evidence>
<dbReference type="Gene3D" id="1.10.10.60">
    <property type="entry name" value="Homeodomain-like"/>
    <property type="match status" value="1"/>
</dbReference>
<dbReference type="KEGG" id="anh:A6F65_00300"/>
<dbReference type="GO" id="GO:0043565">
    <property type="term" value="F:sequence-specific DNA binding"/>
    <property type="evidence" value="ECO:0007669"/>
    <property type="project" value="InterPro"/>
</dbReference>
<gene>
    <name evidence="3" type="ORF">A6F65_00300</name>
</gene>
<dbReference type="SMART" id="SM00342">
    <property type="entry name" value="HTH_ARAC"/>
    <property type="match status" value="1"/>
</dbReference>
<sequence>MGAQSQAQVESQTGRTRGGAPLAWSRAPAERLRPWFYWWSVSEGELPPGVRVKCGMFVDHSCLRIIYRDPWTADTLDGQQVWDPGAEGKALYFGPQSRCMPLAIEGRYIAITLHFTAGAPSVLGGPPQSEMLDRIVEFDSIAEVTKAVHRHAPLDEPYENWIIALEKVLGSYIDQIDAAEPDPLSLAFERQALVNPHLPVEDFCRRAGVGRRTLERIIKRDFGVTPKFAMRRARAMDMGAALLGVAREEDEAGLALRYTDQSHLIREIKSFFDLRPKDLKTGAHPFLRLSLEVRQRCRLDALKQLHPDEIGPWRDPGSEPVT</sequence>
<protein>
    <submittedName>
        <fullName evidence="3">Helix-turn-helix domain protein</fullName>
    </submittedName>
</protein>
<dbReference type="GO" id="GO:0003700">
    <property type="term" value="F:DNA-binding transcription factor activity"/>
    <property type="evidence" value="ECO:0007669"/>
    <property type="project" value="InterPro"/>
</dbReference>
<dbReference type="Proteomes" id="UP000092698">
    <property type="component" value="Chromosome"/>
</dbReference>